<dbReference type="OMA" id="IMCSMPM"/>
<evidence type="ECO:0000256" key="3">
    <source>
        <dbReference type="SAM" id="MobiDB-lite"/>
    </source>
</evidence>
<proteinExistence type="predicted"/>
<dbReference type="SMART" id="SM00053">
    <property type="entry name" value="DYNc"/>
    <property type="match status" value="1"/>
</dbReference>
<evidence type="ECO:0000259" key="5">
    <source>
        <dbReference type="PROSITE" id="PS51718"/>
    </source>
</evidence>
<feature type="domain" description="GED" evidence="4">
    <location>
        <begin position="721"/>
        <end position="818"/>
    </location>
</feature>
<dbReference type="InterPro" id="IPR027417">
    <property type="entry name" value="P-loop_NTPase"/>
</dbReference>
<feature type="region of interest" description="Disordered" evidence="3">
    <location>
        <begin position="1"/>
        <end position="38"/>
    </location>
</feature>
<dbReference type="Gene3D" id="3.40.50.300">
    <property type="entry name" value="P-loop containing nucleotide triphosphate hydrolases"/>
    <property type="match status" value="1"/>
</dbReference>
<keyword evidence="2" id="KW-0342">GTP-binding</keyword>
<evidence type="ECO:0008006" key="8">
    <source>
        <dbReference type="Google" id="ProtNLM"/>
    </source>
</evidence>
<feature type="region of interest" description="Disordered" evidence="3">
    <location>
        <begin position="497"/>
        <end position="540"/>
    </location>
</feature>
<dbReference type="Gene3D" id="1.20.120.1240">
    <property type="entry name" value="Dynamin, middle domain"/>
    <property type="match status" value="1"/>
</dbReference>
<evidence type="ECO:0000313" key="6">
    <source>
        <dbReference type="EMBL" id="EMD88753.1"/>
    </source>
</evidence>
<dbReference type="GO" id="GO:0005525">
    <property type="term" value="F:GTP binding"/>
    <property type="evidence" value="ECO:0007669"/>
    <property type="project" value="InterPro"/>
</dbReference>
<feature type="domain" description="Dynamin-type G" evidence="5">
    <location>
        <begin position="67"/>
        <end position="389"/>
    </location>
</feature>
<reference evidence="6 7" key="1">
    <citation type="journal article" date="2012" name="PLoS Pathog.">
        <title>Diverse lifestyles and strategies of plant pathogenesis encoded in the genomes of eighteen Dothideomycetes fungi.</title>
        <authorList>
            <person name="Ohm R.A."/>
            <person name="Feau N."/>
            <person name="Henrissat B."/>
            <person name="Schoch C.L."/>
            <person name="Horwitz B.A."/>
            <person name="Barry K.W."/>
            <person name="Condon B.J."/>
            <person name="Copeland A.C."/>
            <person name="Dhillon B."/>
            <person name="Glaser F."/>
            <person name="Hesse C.N."/>
            <person name="Kosti I."/>
            <person name="LaButti K."/>
            <person name="Lindquist E.A."/>
            <person name="Lucas S."/>
            <person name="Salamov A.A."/>
            <person name="Bradshaw R.E."/>
            <person name="Ciuffetti L."/>
            <person name="Hamelin R.C."/>
            <person name="Kema G.H.J."/>
            <person name="Lawrence C."/>
            <person name="Scott J.A."/>
            <person name="Spatafora J.W."/>
            <person name="Turgeon B.G."/>
            <person name="de Wit P.J.G.M."/>
            <person name="Zhong S."/>
            <person name="Goodwin S.B."/>
            <person name="Grigoriev I.V."/>
        </authorList>
    </citation>
    <scope>NUCLEOTIDE SEQUENCE [LARGE SCALE GENOMIC DNA]</scope>
    <source>
        <strain evidence="7">C5 / ATCC 48332 / race O</strain>
    </source>
</reference>
<dbReference type="GO" id="GO:0031623">
    <property type="term" value="P:receptor internalization"/>
    <property type="evidence" value="ECO:0007669"/>
    <property type="project" value="TreeGrafter"/>
</dbReference>
<name>M2ULA1_COCH5</name>
<keyword evidence="7" id="KW-1185">Reference proteome</keyword>
<feature type="region of interest" description="Disordered" evidence="3">
    <location>
        <begin position="815"/>
        <end position="843"/>
    </location>
</feature>
<dbReference type="GO" id="GO:0005886">
    <property type="term" value="C:plasma membrane"/>
    <property type="evidence" value="ECO:0007669"/>
    <property type="project" value="TreeGrafter"/>
</dbReference>
<dbReference type="GO" id="GO:0005737">
    <property type="term" value="C:cytoplasm"/>
    <property type="evidence" value="ECO:0007669"/>
    <property type="project" value="TreeGrafter"/>
</dbReference>
<feature type="compositionally biased region" description="Gly residues" evidence="3">
    <location>
        <begin position="819"/>
        <end position="829"/>
    </location>
</feature>
<dbReference type="STRING" id="701091.M2ULA1"/>
<dbReference type="CDD" id="cd08771">
    <property type="entry name" value="DLP_1"/>
    <property type="match status" value="1"/>
</dbReference>
<feature type="compositionally biased region" description="Basic and acidic residues" evidence="3">
    <location>
        <begin position="832"/>
        <end position="843"/>
    </location>
</feature>
<dbReference type="PRINTS" id="PR00195">
    <property type="entry name" value="DYNAMIN"/>
</dbReference>
<dbReference type="InterPro" id="IPR001401">
    <property type="entry name" value="Dynamin_GTPase"/>
</dbReference>
<organism evidence="6 7">
    <name type="scientific">Cochliobolus heterostrophus (strain C5 / ATCC 48332 / race O)</name>
    <name type="common">Southern corn leaf blight fungus</name>
    <name type="synonym">Bipolaris maydis</name>
    <dbReference type="NCBI Taxonomy" id="701091"/>
    <lineage>
        <taxon>Eukaryota</taxon>
        <taxon>Fungi</taxon>
        <taxon>Dikarya</taxon>
        <taxon>Ascomycota</taxon>
        <taxon>Pezizomycotina</taxon>
        <taxon>Dothideomycetes</taxon>
        <taxon>Pleosporomycetidae</taxon>
        <taxon>Pleosporales</taxon>
        <taxon>Pleosporineae</taxon>
        <taxon>Pleosporaceae</taxon>
        <taxon>Bipolaris</taxon>
    </lineage>
</organism>
<evidence type="ECO:0000256" key="1">
    <source>
        <dbReference type="ARBA" id="ARBA00022741"/>
    </source>
</evidence>
<sequence>MAVITKSGKQDGVTLSREGLEPNDLPIRGNHQTSSSETPQVDLLGLHMKEVISTINRLESLGLQQMNIPLPKCVVLGEQSAGKSSVIEAISGIKTPRSDDTCTRCPLYIKLEPSEDPHASWSASVSLRRNFSYENRPGRGNERRFRGWCELPQPQLVPFATTDNPEELEHIIGRAQLATISPLVDYQEFLNSSLHLGENHRCEFSPNIVDISISQPGLSALSFYDLPGIIGQAETEDKKFLVKFVRDLVKEYVRDREALILLCCSLETDIANSSAGGIARDLGATDRCIGVLTKPDRLPAGSRHDKIREIFDRKRFALGYGYFVVKNPGQDEINRGISHREARIQEESFFREDTTWRDAFKSYADYFGTLNLQAFLSKTLAEQMIKQLPTIDEHILLRLSCVEQDLEQFPEPPTHNASRIMSDIILNFSQEVRREIKAEFPHKEWRNNWKALQKTFFSNLESMKPGMKLRGVDDESVYLDVQAALPGASAKVPIALSDEEDNGENSTDSDASGKSPKKKRKINSMATASPAKMPSCQEGPDSTDFRHLKKTFELDTVREFLAENSQSKVPGQIEPRVIDTMMLTAIQHWDEPLHHFLRSLQEQVHKQMQALFDKHFESRKGSMFYDKAWEILQKLILPSYDLARDSLNDENQGPYIFHEDLFEREKTAMLEYYQQHRLQTRLALYKRQKEQRTKKPFTPAEEERVKKTSMPILAHEPYAREIGVIAQVTTYYMLAARRFHDAVCMRIESKFHKELCTQLRDELENGLGIRNDAEGYQDAIHLLAEPTDRYKQRMDLQAQRKALVKGQEILRDLQHRYGGNKGGSGGSGGVPVEEKMEGVEDTA</sequence>
<evidence type="ECO:0000259" key="4">
    <source>
        <dbReference type="PROSITE" id="PS51388"/>
    </source>
</evidence>
<dbReference type="PROSITE" id="PS51388">
    <property type="entry name" value="GED"/>
    <property type="match status" value="1"/>
</dbReference>
<dbReference type="InterPro" id="IPR020850">
    <property type="entry name" value="GED_dom"/>
</dbReference>
<dbReference type="PANTHER" id="PTHR11566">
    <property type="entry name" value="DYNAMIN"/>
    <property type="match status" value="1"/>
</dbReference>
<reference evidence="7" key="2">
    <citation type="journal article" date="2013" name="PLoS Genet.">
        <title>Comparative genome structure, secondary metabolite, and effector coding capacity across Cochliobolus pathogens.</title>
        <authorList>
            <person name="Condon B.J."/>
            <person name="Leng Y."/>
            <person name="Wu D."/>
            <person name="Bushley K.E."/>
            <person name="Ohm R.A."/>
            <person name="Otillar R."/>
            <person name="Martin J."/>
            <person name="Schackwitz W."/>
            <person name="Grimwood J."/>
            <person name="MohdZainudin N."/>
            <person name="Xue C."/>
            <person name="Wang R."/>
            <person name="Manning V.A."/>
            <person name="Dhillon B."/>
            <person name="Tu Z.J."/>
            <person name="Steffenson B.J."/>
            <person name="Salamov A."/>
            <person name="Sun H."/>
            <person name="Lowry S."/>
            <person name="LaButti K."/>
            <person name="Han J."/>
            <person name="Copeland A."/>
            <person name="Lindquist E."/>
            <person name="Barry K."/>
            <person name="Schmutz J."/>
            <person name="Baker S.E."/>
            <person name="Ciuffetti L.M."/>
            <person name="Grigoriev I.V."/>
            <person name="Zhong S."/>
            <person name="Turgeon B.G."/>
        </authorList>
    </citation>
    <scope>NUCLEOTIDE SEQUENCE [LARGE SCALE GENOMIC DNA]</scope>
    <source>
        <strain evidence="7">C5 / ATCC 48332 / race O</strain>
    </source>
</reference>
<dbReference type="Proteomes" id="UP000016936">
    <property type="component" value="Unassembled WGS sequence"/>
</dbReference>
<evidence type="ECO:0000256" key="2">
    <source>
        <dbReference type="ARBA" id="ARBA00023134"/>
    </source>
</evidence>
<dbReference type="Pfam" id="PF01031">
    <property type="entry name" value="Dynamin_M"/>
    <property type="match status" value="1"/>
</dbReference>
<dbReference type="AlphaFoldDB" id="M2ULA1"/>
<dbReference type="InterPro" id="IPR000375">
    <property type="entry name" value="Dynamin_stalk"/>
</dbReference>
<dbReference type="PROSITE" id="PS51718">
    <property type="entry name" value="G_DYNAMIN_2"/>
    <property type="match status" value="1"/>
</dbReference>
<keyword evidence="1" id="KW-0547">Nucleotide-binding</keyword>
<dbReference type="InterPro" id="IPR030381">
    <property type="entry name" value="G_DYNAMIN_dom"/>
</dbReference>
<dbReference type="Pfam" id="PF00350">
    <property type="entry name" value="Dynamin_N"/>
    <property type="match status" value="1"/>
</dbReference>
<dbReference type="GO" id="GO:0003924">
    <property type="term" value="F:GTPase activity"/>
    <property type="evidence" value="ECO:0007669"/>
    <property type="project" value="InterPro"/>
</dbReference>
<dbReference type="InterPro" id="IPR045063">
    <property type="entry name" value="Dynamin_N"/>
</dbReference>
<dbReference type="SUPFAM" id="SSF52540">
    <property type="entry name" value="P-loop containing nucleoside triphosphate hydrolases"/>
    <property type="match status" value="1"/>
</dbReference>
<dbReference type="EMBL" id="KB445580">
    <property type="protein sequence ID" value="EMD88753.1"/>
    <property type="molecule type" value="Genomic_DNA"/>
</dbReference>
<dbReference type="eggNOG" id="KOG0446">
    <property type="taxonomic scope" value="Eukaryota"/>
</dbReference>
<dbReference type="InterPro" id="IPR022812">
    <property type="entry name" value="Dynamin"/>
</dbReference>
<gene>
    <name evidence="6" type="ORF">COCHEDRAFT_1109539</name>
</gene>
<protein>
    <recommendedName>
        <fullName evidence="8">GED domain-containing protein</fullName>
    </recommendedName>
</protein>
<evidence type="ECO:0000313" key="7">
    <source>
        <dbReference type="Proteomes" id="UP000016936"/>
    </source>
</evidence>
<dbReference type="OrthoDB" id="5061070at2759"/>
<dbReference type="HOGENOM" id="CLU_008964_4_0_1"/>
<dbReference type="GO" id="GO:0008017">
    <property type="term" value="F:microtubule binding"/>
    <property type="evidence" value="ECO:0007669"/>
    <property type="project" value="TreeGrafter"/>
</dbReference>
<dbReference type="GO" id="GO:0005874">
    <property type="term" value="C:microtubule"/>
    <property type="evidence" value="ECO:0007669"/>
    <property type="project" value="TreeGrafter"/>
</dbReference>
<dbReference type="PANTHER" id="PTHR11566:SF131">
    <property type="entry name" value="GTPASE, PUTATIVE (AFU_ORTHOLOGUE AFUA_6G07630)-RELATED"/>
    <property type="match status" value="1"/>
</dbReference>
<accession>M2ULA1</accession>